<protein>
    <submittedName>
        <fullName evidence="2">Glycosyltransferase family 4 protein</fullName>
    </submittedName>
</protein>
<organism evidence="2 3">
    <name type="scientific">Leptolyngbya cf. ectocarpi LEGE 11479</name>
    <dbReference type="NCBI Taxonomy" id="1828722"/>
    <lineage>
        <taxon>Bacteria</taxon>
        <taxon>Bacillati</taxon>
        <taxon>Cyanobacteriota</taxon>
        <taxon>Cyanophyceae</taxon>
        <taxon>Leptolyngbyales</taxon>
        <taxon>Leptolyngbyaceae</taxon>
        <taxon>Leptolyngbya group</taxon>
        <taxon>Leptolyngbya</taxon>
    </lineage>
</organism>
<proteinExistence type="predicted"/>
<dbReference type="AlphaFoldDB" id="A0A928ZWK7"/>
<dbReference type="RefSeq" id="WP_193994719.1">
    <property type="nucleotide sequence ID" value="NZ_JADEXP010000201.1"/>
</dbReference>
<name>A0A928ZWK7_LEPEC</name>
<dbReference type="Pfam" id="PF13692">
    <property type="entry name" value="Glyco_trans_1_4"/>
    <property type="match status" value="1"/>
</dbReference>
<dbReference type="PANTHER" id="PTHR45947:SF3">
    <property type="entry name" value="SULFOQUINOVOSYL TRANSFERASE SQD2"/>
    <property type="match status" value="1"/>
</dbReference>
<dbReference type="PANTHER" id="PTHR45947">
    <property type="entry name" value="SULFOQUINOVOSYL TRANSFERASE SQD2"/>
    <property type="match status" value="1"/>
</dbReference>
<dbReference type="CDD" id="cd03801">
    <property type="entry name" value="GT4_PimA-like"/>
    <property type="match status" value="1"/>
</dbReference>
<sequence length="391" mass="43238">MRIAYICADPGIPVFGQKGCSIHVQEVIRALRRQGAQVDLFAVRCDDPPPEDLTDLNVHRLPPIPNLERAVRERVALSSNDDLQRELEHAGPFDLIYERYSLWSYSAMELAQKTNIPGILEVNAPLIEEQAKYRGLVHRDEAEQVARRAFQSAGKLIAVSQGVKHYLTNWVEADKVQVIPNGVNDHRFSKDVQPSLPKDPDTFTVGFVGSLKPWHGLSHLVGAFSQLHQHVPQSRLLIVGDGPQRKDMEAELTRRGLQSVVSFTGAVSPAAIPGLLASMDAAVAPYPEADFYFSPLKVVEYMAAGLPVVVSRIGQLADLVENNVTGLLCPPGNEAALANALERLWLSPSLRECLGLMAKRHILMHHTWDGVARQIIAIAHNQYQLTNYVVT</sequence>
<accession>A0A928ZWK7</accession>
<evidence type="ECO:0000313" key="3">
    <source>
        <dbReference type="Proteomes" id="UP000615026"/>
    </source>
</evidence>
<dbReference type="InterPro" id="IPR050194">
    <property type="entry name" value="Glycosyltransferase_grp1"/>
</dbReference>
<feature type="domain" description="Glycosyltransferase subfamily 4-like N-terminal" evidence="1">
    <location>
        <begin position="19"/>
        <end position="187"/>
    </location>
</feature>
<dbReference type="InterPro" id="IPR028098">
    <property type="entry name" value="Glyco_trans_4-like_N"/>
</dbReference>
<dbReference type="Pfam" id="PF13439">
    <property type="entry name" value="Glyco_transf_4"/>
    <property type="match status" value="1"/>
</dbReference>
<gene>
    <name evidence="2" type="ORF">IQ260_19250</name>
</gene>
<reference evidence="2" key="1">
    <citation type="submission" date="2020-10" db="EMBL/GenBank/DDBJ databases">
        <authorList>
            <person name="Castelo-Branco R."/>
            <person name="Eusebio N."/>
            <person name="Adriana R."/>
            <person name="Vieira A."/>
            <person name="Brugerolle De Fraissinette N."/>
            <person name="Rezende De Castro R."/>
            <person name="Schneider M.P."/>
            <person name="Vasconcelos V."/>
            <person name="Leao P.N."/>
        </authorList>
    </citation>
    <scope>NUCLEOTIDE SEQUENCE</scope>
    <source>
        <strain evidence="2">LEGE 11479</strain>
    </source>
</reference>
<keyword evidence="3" id="KW-1185">Reference proteome</keyword>
<dbReference type="GO" id="GO:0016757">
    <property type="term" value="F:glycosyltransferase activity"/>
    <property type="evidence" value="ECO:0007669"/>
    <property type="project" value="TreeGrafter"/>
</dbReference>
<comment type="caution">
    <text evidence="2">The sequence shown here is derived from an EMBL/GenBank/DDBJ whole genome shotgun (WGS) entry which is preliminary data.</text>
</comment>
<dbReference type="SUPFAM" id="SSF53756">
    <property type="entry name" value="UDP-Glycosyltransferase/glycogen phosphorylase"/>
    <property type="match status" value="1"/>
</dbReference>
<dbReference type="Gene3D" id="3.40.50.2000">
    <property type="entry name" value="Glycogen Phosphorylase B"/>
    <property type="match status" value="2"/>
</dbReference>
<evidence type="ECO:0000313" key="2">
    <source>
        <dbReference type="EMBL" id="MBE9068785.1"/>
    </source>
</evidence>
<dbReference type="EMBL" id="JADEXP010000201">
    <property type="protein sequence ID" value="MBE9068785.1"/>
    <property type="molecule type" value="Genomic_DNA"/>
</dbReference>
<dbReference type="Proteomes" id="UP000615026">
    <property type="component" value="Unassembled WGS sequence"/>
</dbReference>
<evidence type="ECO:0000259" key="1">
    <source>
        <dbReference type="Pfam" id="PF13439"/>
    </source>
</evidence>